<dbReference type="OrthoDB" id="9786584at2"/>
<dbReference type="InterPro" id="IPR026040">
    <property type="entry name" value="HyI-like"/>
</dbReference>
<dbReference type="Pfam" id="PF01261">
    <property type="entry name" value="AP_endonuc_2"/>
    <property type="match status" value="1"/>
</dbReference>
<evidence type="ECO:0000313" key="6">
    <source>
        <dbReference type="Proteomes" id="UP000595663"/>
    </source>
</evidence>
<dbReference type="SUPFAM" id="SSF51658">
    <property type="entry name" value="Xylose isomerase-like"/>
    <property type="match status" value="1"/>
</dbReference>
<name>A0A7R6SSF4_9GAMM</name>
<dbReference type="FunFam" id="3.20.20.150:FF:000007">
    <property type="entry name" value="Hydroxypyruvate isomerase"/>
    <property type="match status" value="1"/>
</dbReference>
<dbReference type="GO" id="GO:0008903">
    <property type="term" value="F:hydroxypyruvate isomerase activity"/>
    <property type="evidence" value="ECO:0007669"/>
    <property type="project" value="UniProtKB-EC"/>
</dbReference>
<evidence type="ECO:0000256" key="1">
    <source>
        <dbReference type="ARBA" id="ARBA00023235"/>
    </source>
</evidence>
<feature type="domain" description="Xylose isomerase-like TIM barrel" evidence="4">
    <location>
        <begin position="21"/>
        <end position="255"/>
    </location>
</feature>
<dbReference type="RefSeq" id="WP_019621834.1">
    <property type="nucleotide sequence ID" value="NZ_AP014545.1"/>
</dbReference>
<reference evidence="5 6" key="1">
    <citation type="journal article" date="2008" name="Int. J. Syst. Evol. Microbiol.">
        <title>Amphritea japonica sp. nov. and Amphritea balenae sp. nov., isolated from the sediment adjacent to sperm whale carcasses off Kagoshima, Japan.</title>
        <authorList>
            <person name="Miyazaki M."/>
            <person name="Nogi Y."/>
            <person name="Fujiwara Y."/>
            <person name="Kawato M."/>
            <person name="Nagahama T."/>
            <person name="Kubokawa K."/>
            <person name="Horikoshi K."/>
        </authorList>
    </citation>
    <scope>NUCLEOTIDE SEQUENCE [LARGE SCALE GENOMIC DNA]</scope>
    <source>
        <strain evidence="5 6">ATCC BAA-1530</strain>
    </source>
</reference>
<sequence>MPDFAVNLSMLFTEVPLAERFSLAAEQGFQKVEIQFPYELPAPQIASLLQQNNQQLILLNAPAGNWQTGDRGIACQPDRIEEFRQGITQAISYAKELKCSNINILSGISPESYSLEIIENTFIDNLRFCAEAFAQADIQLLTEAINTQDIPGFFLSSSAQAFDLFRKVDHPNIQLQYDIYHMQIMEGNLINTLQNNLDKIGHIQFADVPGRHEPQTGELNFGNIFQAIDDMGYSGVTSLEYNPSTSTAESLRWIKLIAERE</sequence>
<protein>
    <submittedName>
        <fullName evidence="5">Hydroxypyruvate isomerase</fullName>
        <ecNumber evidence="5">5.3.1.22</ecNumber>
    </submittedName>
</protein>
<proteinExistence type="inferred from homology"/>
<dbReference type="Proteomes" id="UP000595663">
    <property type="component" value="Chromosome"/>
</dbReference>
<dbReference type="AlphaFoldDB" id="A0A7R6SSF4"/>
<dbReference type="PANTHER" id="PTHR43489:SF6">
    <property type="entry name" value="HYDROXYPYRUVATE ISOMERASE-RELATED"/>
    <property type="match status" value="1"/>
</dbReference>
<dbReference type="InterPro" id="IPR036237">
    <property type="entry name" value="Xyl_isomerase-like_sf"/>
</dbReference>
<evidence type="ECO:0000259" key="4">
    <source>
        <dbReference type="Pfam" id="PF01261"/>
    </source>
</evidence>
<evidence type="ECO:0000256" key="3">
    <source>
        <dbReference type="PIRSR" id="PIRSR006241-50"/>
    </source>
</evidence>
<feature type="active site" description="Proton donor/acceptor" evidence="3">
    <location>
        <position position="240"/>
    </location>
</feature>
<dbReference type="PANTHER" id="PTHR43489">
    <property type="entry name" value="ISOMERASE"/>
    <property type="match status" value="1"/>
</dbReference>
<feature type="active site" description="Proton donor/acceptor" evidence="3">
    <location>
        <position position="143"/>
    </location>
</feature>
<keyword evidence="6" id="KW-1185">Reference proteome</keyword>
<dbReference type="PIRSF" id="PIRSF006241">
    <property type="entry name" value="HyI"/>
    <property type="match status" value="1"/>
</dbReference>
<accession>A0A7R6SSF4</accession>
<comment type="similarity">
    <text evidence="2">Belongs to the hyi family.</text>
</comment>
<gene>
    <name evidence="5" type="primary">gip</name>
    <name evidence="5" type="ORF">AMJAP_1626</name>
</gene>
<evidence type="ECO:0000256" key="2">
    <source>
        <dbReference type="PIRNR" id="PIRNR006241"/>
    </source>
</evidence>
<dbReference type="InterPro" id="IPR013022">
    <property type="entry name" value="Xyl_isomerase-like_TIM-brl"/>
</dbReference>
<keyword evidence="1 2" id="KW-0413">Isomerase</keyword>
<dbReference type="GO" id="GO:0046487">
    <property type="term" value="P:glyoxylate metabolic process"/>
    <property type="evidence" value="ECO:0007669"/>
    <property type="project" value="TreeGrafter"/>
</dbReference>
<dbReference type="EMBL" id="AP014545">
    <property type="protein sequence ID" value="BBB26221.1"/>
    <property type="molecule type" value="Genomic_DNA"/>
</dbReference>
<organism evidence="5 6">
    <name type="scientific">Amphritea japonica ATCC BAA-1530</name>
    <dbReference type="NCBI Taxonomy" id="1278309"/>
    <lineage>
        <taxon>Bacteria</taxon>
        <taxon>Pseudomonadati</taxon>
        <taxon>Pseudomonadota</taxon>
        <taxon>Gammaproteobacteria</taxon>
        <taxon>Oceanospirillales</taxon>
        <taxon>Oceanospirillaceae</taxon>
        <taxon>Amphritea</taxon>
    </lineage>
</organism>
<dbReference type="InterPro" id="IPR050417">
    <property type="entry name" value="Sugar_Epim/Isomerase"/>
</dbReference>
<keyword evidence="5" id="KW-0670">Pyruvate</keyword>
<dbReference type="EC" id="5.3.1.22" evidence="5"/>
<evidence type="ECO:0000313" key="5">
    <source>
        <dbReference type="EMBL" id="BBB26221.1"/>
    </source>
</evidence>
<dbReference type="Gene3D" id="3.20.20.150">
    <property type="entry name" value="Divalent-metal-dependent TIM barrel enzymes"/>
    <property type="match status" value="1"/>
</dbReference>
<dbReference type="KEGG" id="ajp:AMJAP_1626"/>